<dbReference type="OrthoDB" id="7784541at2759"/>
<feature type="domain" description="Peptidase M16 middle/third" evidence="15">
    <location>
        <begin position="442"/>
        <end position="656"/>
    </location>
</feature>
<evidence type="ECO:0000259" key="15">
    <source>
        <dbReference type="Pfam" id="PF16187"/>
    </source>
</evidence>
<dbReference type="eggNOG" id="KOG0959">
    <property type="taxonomic scope" value="Eukaryota"/>
</dbReference>
<dbReference type="InterPro" id="IPR050626">
    <property type="entry name" value="Peptidase_M16"/>
</dbReference>
<protein>
    <recommendedName>
        <fullName evidence="9">Insulin-degrading enzyme</fullName>
        <ecNumber evidence="8">3.4.24.56</ecNumber>
    </recommendedName>
    <alternativeName>
        <fullName evidence="11">Insulin protease</fullName>
    </alternativeName>
    <alternativeName>
        <fullName evidence="10">Insulysin</fullName>
    </alternativeName>
</protein>
<evidence type="ECO:0000256" key="11">
    <source>
        <dbReference type="ARBA" id="ARBA00080349"/>
    </source>
</evidence>
<dbReference type="Pfam" id="PF05193">
    <property type="entry name" value="Peptidase_M16_C"/>
    <property type="match status" value="1"/>
</dbReference>
<dbReference type="GO" id="GO:0005829">
    <property type="term" value="C:cytosol"/>
    <property type="evidence" value="ECO:0007669"/>
    <property type="project" value="TreeGrafter"/>
</dbReference>
<evidence type="ECO:0000256" key="3">
    <source>
        <dbReference type="ARBA" id="ARBA00022723"/>
    </source>
</evidence>
<dbReference type="InterPro" id="IPR011249">
    <property type="entry name" value="Metalloenz_LuxS/M16"/>
</dbReference>
<dbReference type="Pfam" id="PF00675">
    <property type="entry name" value="Peptidase_M16"/>
    <property type="match status" value="1"/>
</dbReference>
<dbReference type="Pfam" id="PF22456">
    <property type="entry name" value="PqqF-like_C_4"/>
    <property type="match status" value="1"/>
</dbReference>
<evidence type="ECO:0000259" key="13">
    <source>
        <dbReference type="Pfam" id="PF00675"/>
    </source>
</evidence>
<dbReference type="InterPro" id="IPR032632">
    <property type="entry name" value="Peptidase_M16_M"/>
</dbReference>
<dbReference type="GO" id="GO:0043171">
    <property type="term" value="P:peptide catabolic process"/>
    <property type="evidence" value="ECO:0007669"/>
    <property type="project" value="TreeGrafter"/>
</dbReference>
<feature type="domain" description="Peptidase M16 middle/third" evidence="15">
    <location>
        <begin position="664"/>
        <end position="740"/>
    </location>
</feature>
<reference evidence="18" key="1">
    <citation type="submission" date="2011-07" db="EMBL/GenBank/DDBJ databases">
        <authorList>
            <consortium name="Caenorhabditis brenneri Sequencing and Analysis Consortium"/>
            <person name="Wilson R.K."/>
        </authorList>
    </citation>
    <scope>NUCLEOTIDE SEQUENCE [LARGE SCALE GENOMIC DNA]</scope>
    <source>
        <strain evidence="18">PB2801</strain>
    </source>
</reference>
<dbReference type="PANTHER" id="PTHR43690:SF18">
    <property type="entry name" value="INSULIN-DEGRADING ENZYME-RELATED"/>
    <property type="match status" value="1"/>
</dbReference>
<evidence type="ECO:0000256" key="9">
    <source>
        <dbReference type="ARBA" id="ARBA00070422"/>
    </source>
</evidence>
<dbReference type="FunCoup" id="G0MXI6">
    <property type="interactions" value="3375"/>
</dbReference>
<feature type="domain" description="Coenzyme PQQ synthesis protein F-like C-terminal lobe" evidence="16">
    <location>
        <begin position="849"/>
        <end position="947"/>
    </location>
</feature>
<evidence type="ECO:0000256" key="4">
    <source>
        <dbReference type="ARBA" id="ARBA00022801"/>
    </source>
</evidence>
<dbReference type="GO" id="GO:0004222">
    <property type="term" value="F:metalloendopeptidase activity"/>
    <property type="evidence" value="ECO:0007669"/>
    <property type="project" value="UniProtKB-EC"/>
</dbReference>
<comment type="similarity">
    <text evidence="1 12">Belongs to the peptidase M16 family.</text>
</comment>
<evidence type="ECO:0000256" key="6">
    <source>
        <dbReference type="ARBA" id="ARBA00023049"/>
    </source>
</evidence>
<evidence type="ECO:0000256" key="2">
    <source>
        <dbReference type="ARBA" id="ARBA00022670"/>
    </source>
</evidence>
<dbReference type="MEROPS" id="M16.A09"/>
<dbReference type="EMBL" id="GL379819">
    <property type="protein sequence ID" value="EGT47186.1"/>
    <property type="molecule type" value="Genomic_DNA"/>
</dbReference>
<evidence type="ECO:0000256" key="12">
    <source>
        <dbReference type="RuleBase" id="RU004447"/>
    </source>
</evidence>
<keyword evidence="18" id="KW-1185">Reference proteome</keyword>
<keyword evidence="6" id="KW-0482">Metalloprotease</keyword>
<dbReference type="FunFam" id="3.30.830.10:FF:000066">
    <property type="entry name" value="Putative zinc protease mug138"/>
    <property type="match status" value="1"/>
</dbReference>
<feature type="domain" description="Peptidase M16 C-terminal" evidence="14">
    <location>
        <begin position="257"/>
        <end position="434"/>
    </location>
</feature>
<name>G0MXI6_CAEBE</name>
<evidence type="ECO:0000256" key="7">
    <source>
        <dbReference type="ARBA" id="ARBA00052248"/>
    </source>
</evidence>
<dbReference type="GO" id="GO:0005739">
    <property type="term" value="C:mitochondrion"/>
    <property type="evidence" value="ECO:0007669"/>
    <property type="project" value="TreeGrafter"/>
</dbReference>
<accession>G0MXI6</accession>
<dbReference type="PANTHER" id="PTHR43690">
    <property type="entry name" value="NARDILYSIN"/>
    <property type="match status" value="1"/>
</dbReference>
<evidence type="ECO:0000256" key="8">
    <source>
        <dbReference type="ARBA" id="ARBA00066874"/>
    </source>
</evidence>
<feature type="domain" description="Peptidase M16 N-terminal" evidence="13">
    <location>
        <begin position="93"/>
        <end position="230"/>
    </location>
</feature>
<dbReference type="SUPFAM" id="SSF63411">
    <property type="entry name" value="LuxS/MPP-like metallohydrolase"/>
    <property type="match status" value="4"/>
</dbReference>
<evidence type="ECO:0000256" key="5">
    <source>
        <dbReference type="ARBA" id="ARBA00022833"/>
    </source>
</evidence>
<dbReference type="FunFam" id="3.30.830.10:FF:000005">
    <property type="entry name" value="nardilysin isoform X1"/>
    <property type="match status" value="1"/>
</dbReference>
<evidence type="ECO:0000313" key="18">
    <source>
        <dbReference type="Proteomes" id="UP000008068"/>
    </source>
</evidence>
<dbReference type="InterPro" id="IPR007863">
    <property type="entry name" value="Peptidase_M16_C"/>
</dbReference>
<dbReference type="InterPro" id="IPR011765">
    <property type="entry name" value="Pept_M16_N"/>
</dbReference>
<dbReference type="PROSITE" id="PS00143">
    <property type="entry name" value="INSULINASE"/>
    <property type="match status" value="1"/>
</dbReference>
<evidence type="ECO:0000313" key="17">
    <source>
        <dbReference type="EMBL" id="EGT47186.1"/>
    </source>
</evidence>
<dbReference type="Pfam" id="PF16187">
    <property type="entry name" value="Peptidase_M16_M"/>
    <property type="match status" value="2"/>
</dbReference>
<sequence>MSFSLLSKLSKFSPSPALIGKRCFSNNNVSQVLRRQPSSTIRLRLVRNISNSNPLPKMTEPGKNIVLKRHDLILKGAQDAREYRGLELSNGLRVLLVSDPTTDKSAAALDVKVGHLMDPWELPGLAHFCEHMLFLGTAKYPSENEYSKFLSAHAGSSNAYTATDHTNYHFDVKPEQLSGALDRFVQFFLAPQFTESATEREVCAVDSEHSNNLNNDSWRFLQVDRSRSRPGHDYGKFGTGNKQTLLEDARKKGIEPRDALLQFHKKWYSSDIMSCCIIGKEPLDVLESYLGTLEFDAIENKHVTRQVWKEYPYGPDQLGKKVEVVPIKDTRMLSVSFPFPDLNEEYTSQPGHYISHLIGHEGPGSLLSELKRLGWVSSLSSDSHTQAAGFGVCNVTMDLSTEGLEHIDEIIQLMFNYIGMLQAAGPKEWIHEELAELSAVRFRFKDKEQPMNMAINVASSLQYIPFEDILSSKYLLKKYDPERITELLNSLKPANMYVRVVSQKFKGQEGNTTEPVYGTEMKMTDISKESLKKFEDALKTRHSALHLPEKNEYIATKFDQKPREAVKSEHPRLISEDGWSRVWFKQDDEYNMPKQETKLALTTPIVAQNPRMSLLSSLWLWCLSDTLAEETYNADLAGLKCQLESSPFGVQMRVRGREPERHASFTMHVYGYDEKQALFTKHLTTRMTNFKIDKTRFEVLFESLKRVLTNHAFSQPYTLSQHYNQLIVLDKVWSKEQLLAVCDSVTLEDVQGFSKEMFQAFHLELFVHGNSTEREAIELSKELTEIVKSVSPHSRPLYRNEHSPRRELQLNNGDEFIYRHLQKTHDVGCVEVTYQVGVQNTYDNAVVGLIDQLIREPAFNTLRTNEALGYIVWTGSRLSCGTVALNVIVQGPKSVDHVLERIEAFLENVRKDIVDMSEVEFNNQVAGMIARLEEKPKTLTSRFRRFWNEIECRQYNFARREEEVAVLKSIKKEDVLALFDKKIKKDAAERRKLAVFVHGKNEDQKVVDEMIKKNAESGKKEKEVLYLDQLRQFLPLYGRPQASMDLRPIGVDPLEHKYSSEPKSKY</sequence>
<keyword evidence="5" id="KW-0862">Zinc</keyword>
<dbReference type="HOGENOM" id="CLU_004639_1_1_1"/>
<dbReference type="Gene3D" id="3.30.830.10">
    <property type="entry name" value="Metalloenzyme, LuxS/M16 peptidase-like"/>
    <property type="match status" value="4"/>
</dbReference>
<keyword evidence="4" id="KW-0378">Hydrolase</keyword>
<dbReference type="InParanoid" id="G0MXI6"/>
<comment type="catalytic activity">
    <reaction evidence="7">
        <text>Degradation of insulin, glucagon and other polypeptides. No action on proteins.</text>
        <dbReference type="EC" id="3.4.24.56"/>
    </reaction>
</comment>
<evidence type="ECO:0000259" key="16">
    <source>
        <dbReference type="Pfam" id="PF22456"/>
    </source>
</evidence>
<evidence type="ECO:0000256" key="10">
    <source>
        <dbReference type="ARBA" id="ARBA00074992"/>
    </source>
</evidence>
<dbReference type="AlphaFoldDB" id="G0MXI6"/>
<keyword evidence="3" id="KW-0479">Metal-binding</keyword>
<evidence type="ECO:0000259" key="14">
    <source>
        <dbReference type="Pfam" id="PF05193"/>
    </source>
</evidence>
<dbReference type="InterPro" id="IPR001431">
    <property type="entry name" value="Pept_M16_Zn_BS"/>
</dbReference>
<proteinExistence type="inferred from homology"/>
<dbReference type="InterPro" id="IPR054734">
    <property type="entry name" value="PqqF-like_C_4"/>
</dbReference>
<dbReference type="STRING" id="135651.G0MXI6"/>
<dbReference type="GO" id="GO:0046872">
    <property type="term" value="F:metal ion binding"/>
    <property type="evidence" value="ECO:0007669"/>
    <property type="project" value="UniProtKB-KW"/>
</dbReference>
<organism evidence="18">
    <name type="scientific">Caenorhabditis brenneri</name>
    <name type="common">Nematode worm</name>
    <dbReference type="NCBI Taxonomy" id="135651"/>
    <lineage>
        <taxon>Eukaryota</taxon>
        <taxon>Metazoa</taxon>
        <taxon>Ecdysozoa</taxon>
        <taxon>Nematoda</taxon>
        <taxon>Chromadorea</taxon>
        <taxon>Rhabditida</taxon>
        <taxon>Rhabditina</taxon>
        <taxon>Rhabditomorpha</taxon>
        <taxon>Rhabditoidea</taxon>
        <taxon>Rhabditidae</taxon>
        <taxon>Peloderinae</taxon>
        <taxon>Caenorhabditis</taxon>
    </lineage>
</organism>
<dbReference type="FunFam" id="3.30.830.10:FF:000003">
    <property type="entry name" value="Insulin-degrading enzyme"/>
    <property type="match status" value="1"/>
</dbReference>
<dbReference type="OMA" id="WIFDEMK"/>
<gene>
    <name evidence="17" type="ORF">CAEBREN_16539</name>
</gene>
<dbReference type="Proteomes" id="UP000008068">
    <property type="component" value="Unassembled WGS sequence"/>
</dbReference>
<dbReference type="EC" id="3.4.24.56" evidence="8"/>
<keyword evidence="2" id="KW-0645">Protease</keyword>
<evidence type="ECO:0000256" key="1">
    <source>
        <dbReference type="ARBA" id="ARBA00007261"/>
    </source>
</evidence>
<dbReference type="FunFam" id="3.30.830.10:FF:000004">
    <property type="entry name" value="Putative insulin-degrading enzyme"/>
    <property type="match status" value="1"/>
</dbReference>
<dbReference type="GO" id="GO:0051603">
    <property type="term" value="P:proteolysis involved in protein catabolic process"/>
    <property type="evidence" value="ECO:0007669"/>
    <property type="project" value="TreeGrafter"/>
</dbReference>